<feature type="compositionally biased region" description="Low complexity" evidence="1">
    <location>
        <begin position="43"/>
        <end position="52"/>
    </location>
</feature>
<feature type="compositionally biased region" description="Polar residues" evidence="1">
    <location>
        <begin position="949"/>
        <end position="971"/>
    </location>
</feature>
<evidence type="ECO:0008006" key="5">
    <source>
        <dbReference type="Google" id="ProtNLM"/>
    </source>
</evidence>
<dbReference type="PANTHER" id="PTHR33053:SF9">
    <property type="entry name" value="AGAP000105-PA"/>
    <property type="match status" value="1"/>
</dbReference>
<dbReference type="EMBL" id="CAJNOJ010000588">
    <property type="protein sequence ID" value="CAF1491035.1"/>
    <property type="molecule type" value="Genomic_DNA"/>
</dbReference>
<dbReference type="OrthoDB" id="3263820at2759"/>
<dbReference type="EMBL" id="CAJNOR010002044">
    <property type="protein sequence ID" value="CAF1239252.1"/>
    <property type="molecule type" value="Genomic_DNA"/>
</dbReference>
<accession>A0A814Z7V5</accession>
<feature type="region of interest" description="Disordered" evidence="1">
    <location>
        <begin position="23"/>
        <end position="91"/>
    </location>
</feature>
<feature type="region of interest" description="Disordered" evidence="1">
    <location>
        <begin position="921"/>
        <end position="1064"/>
    </location>
</feature>
<comment type="caution">
    <text evidence="2">The sequence shown here is derived from an EMBL/GenBank/DDBJ whole genome shotgun (WGS) entry which is preliminary data.</text>
</comment>
<dbReference type="Proteomes" id="UP000663852">
    <property type="component" value="Unassembled WGS sequence"/>
</dbReference>
<feature type="compositionally biased region" description="Basic residues" evidence="1">
    <location>
        <begin position="1044"/>
        <end position="1053"/>
    </location>
</feature>
<dbReference type="Proteomes" id="UP000663828">
    <property type="component" value="Unassembled WGS sequence"/>
</dbReference>
<dbReference type="PANTHER" id="PTHR33053">
    <property type="entry name" value="PROTEIN, PUTATIVE-RELATED"/>
    <property type="match status" value="1"/>
</dbReference>
<keyword evidence="4" id="KW-1185">Reference proteome</keyword>
<sequence length="1228" mass="140862">MNNNYCSKSTTQRTREYMRQYRFQRQQSETLRMLESDEDEDAAMNISNSIDSSADDDVSDNHIPVGIDQPVSPSSSSDHESNSDSDNNEETDGDCVNDFVLLHDVNNQTKLFPGCPLSIREACLAIVKLARHLNLDKSGMKELLNGIRCLFPADVKLPRTVKKLLMVIGFDYSKRVLYYCRECLCRLQTPEQTTCIDGCSLNKQRRPFMNVIELVFNDVKDEIYSTAKRYINLINEYSTCSSAIFPSDVPNGSIYKRLTNKNKKQLTIMLHTDGAPVTKIGGKSLWPIQATILEIPPPVRDRANAVMVFGAWLGSTHPNRQLLWNNIVEQIRSLYETGITVRLNNNKKVKYNIRVQLITFDLPALAHNCNIIQFNGYDACPFCKIHGIAIGTQVFYPYSPTPSLLKSDRDYLQLALVNLPKSRTNGIKGPTPLTKILLFPVQICIDYMHLVCSGHFKTLITYWSNLLLPNVFEQASTLLSSVTLPHSFGYQFMQLTQFTNWKTKMFRDFLLYCSPIFVILFLPDKLALHFLHYFAYIRVLHFYQSPNELDGIDESFSFYFEHLSEHYGPKSELCTVHLHSHLLAQVKRHGSLSMTSCFPRESYIGNAVKWCQGKKYMLEQFITWYKVDRSLYSDSKLDINKLFSNGQLDDKYLDKLLVTSMNDKFTKCCEKQNIPLDKQNPVKQFARYFRGIKVFHSLSYQRGGYAISYWVSFNSNECLKNHGICFGEVIYYFKHDDKDYAFIKHYRCINKTLADGLTSVHVSQNLMNQLNKHYHFFHDEKYSYNIVLVTSIMNKTIRMPWIDPKVSVFTEIDMTTTTPRPQRTTAGHTSKYADYSVVSFPQLKKHSIIKTSLINIDPLSPAGTQVGNIKAYGDRKKLMIIKTGTRQEMEEISSRFSKEAGSEEIAIPERECEYEQDVGCMSMSGNIDDNGNDDDDEYTPSAHLIKKPTLTTTPNQRKQTIRATTNFSPLSPLNFDQGDDEDFSRILPSVSRSSIAKSDKRKNTEIDTSSFSNSSDDEHEVSGNRWSNNKENLTKSNVDLSNLKNKKSKKKRQRTEQVVVQQSNSECQALATDIELIKKRLTRLEKLYGIVKRNSSFDQSRKSATQNSQSSMTEDVLIKVQEIFGVDPSTLTSPINRPTKIMRELYKKSEHDLSKWKEYIEPNEVVLKEFIQQKCLILPEDIPFTWTTIINSMTQMPYDAIKYKAKPTVDTIIATEEPRDPSPATIND</sequence>
<protein>
    <recommendedName>
        <fullName evidence="5">Transposase domain-containing protein</fullName>
    </recommendedName>
</protein>
<evidence type="ECO:0000313" key="4">
    <source>
        <dbReference type="Proteomes" id="UP000663828"/>
    </source>
</evidence>
<dbReference type="AlphaFoldDB" id="A0A814Z7V5"/>
<gene>
    <name evidence="3" type="ORF">EDS130_LOCUS42027</name>
    <name evidence="2" type="ORF">XAT740_LOCUS25647</name>
</gene>
<evidence type="ECO:0000313" key="3">
    <source>
        <dbReference type="EMBL" id="CAF1491035.1"/>
    </source>
</evidence>
<feature type="compositionally biased region" description="Polar residues" evidence="1">
    <location>
        <begin position="1024"/>
        <end position="1039"/>
    </location>
</feature>
<evidence type="ECO:0000256" key="1">
    <source>
        <dbReference type="SAM" id="MobiDB-lite"/>
    </source>
</evidence>
<organism evidence="2 4">
    <name type="scientific">Adineta ricciae</name>
    <name type="common">Rotifer</name>
    <dbReference type="NCBI Taxonomy" id="249248"/>
    <lineage>
        <taxon>Eukaryota</taxon>
        <taxon>Metazoa</taxon>
        <taxon>Spiralia</taxon>
        <taxon>Gnathifera</taxon>
        <taxon>Rotifera</taxon>
        <taxon>Eurotatoria</taxon>
        <taxon>Bdelloidea</taxon>
        <taxon>Adinetida</taxon>
        <taxon>Adinetidae</taxon>
        <taxon>Adineta</taxon>
    </lineage>
</organism>
<proteinExistence type="predicted"/>
<evidence type="ECO:0000313" key="2">
    <source>
        <dbReference type="EMBL" id="CAF1239252.1"/>
    </source>
</evidence>
<name>A0A814Z7V5_ADIRI</name>
<reference evidence="2" key="1">
    <citation type="submission" date="2021-02" db="EMBL/GenBank/DDBJ databases">
        <authorList>
            <person name="Nowell W R."/>
        </authorList>
    </citation>
    <scope>NUCLEOTIDE SEQUENCE</scope>
</reference>